<dbReference type="Proteomes" id="UP000663193">
    <property type="component" value="Chromosome 5"/>
</dbReference>
<gene>
    <name evidence="1" type="ORF">JI435_302090</name>
</gene>
<dbReference type="VEuPathDB" id="FungiDB:JI435_302090"/>
<organism evidence="1 2">
    <name type="scientific">Phaeosphaeria nodorum (strain SN15 / ATCC MYA-4574 / FGSC 10173)</name>
    <name type="common">Glume blotch fungus</name>
    <name type="synonym">Parastagonospora nodorum</name>
    <dbReference type="NCBI Taxonomy" id="321614"/>
    <lineage>
        <taxon>Eukaryota</taxon>
        <taxon>Fungi</taxon>
        <taxon>Dikarya</taxon>
        <taxon>Ascomycota</taxon>
        <taxon>Pezizomycotina</taxon>
        <taxon>Dothideomycetes</taxon>
        <taxon>Pleosporomycetidae</taxon>
        <taxon>Pleosporales</taxon>
        <taxon>Pleosporineae</taxon>
        <taxon>Phaeosphaeriaceae</taxon>
        <taxon>Parastagonospora</taxon>
    </lineage>
</organism>
<proteinExistence type="predicted"/>
<name>A0A7U2EYD9_PHANO</name>
<evidence type="ECO:0008006" key="3">
    <source>
        <dbReference type="Google" id="ProtNLM"/>
    </source>
</evidence>
<reference evidence="2" key="1">
    <citation type="journal article" date="2021" name="BMC Genomics">
        <title>Chromosome-level genome assembly and manually-curated proteome of model necrotroph Parastagonospora nodorum Sn15 reveals a genome-wide trove of candidate effector homologs, and redundancy of virulence-related functions within an accessory chromosome.</title>
        <authorList>
            <person name="Bertazzoni S."/>
            <person name="Jones D.A.B."/>
            <person name="Phan H.T."/>
            <person name="Tan K.-C."/>
            <person name="Hane J.K."/>
        </authorList>
    </citation>
    <scope>NUCLEOTIDE SEQUENCE [LARGE SCALE GENOMIC DNA]</scope>
    <source>
        <strain evidence="2">SN15 / ATCC MYA-4574 / FGSC 10173)</strain>
    </source>
</reference>
<evidence type="ECO:0000313" key="1">
    <source>
        <dbReference type="EMBL" id="QRC95222.1"/>
    </source>
</evidence>
<dbReference type="EMBL" id="CP069027">
    <property type="protein sequence ID" value="QRC95222.1"/>
    <property type="molecule type" value="Genomic_DNA"/>
</dbReference>
<evidence type="ECO:0000313" key="2">
    <source>
        <dbReference type="Proteomes" id="UP000663193"/>
    </source>
</evidence>
<dbReference type="AlphaFoldDB" id="A0A7U2EYD9"/>
<sequence length="63" mass="7160">MQVVIVSARYTEQNALEAFFGQVFGYGQARVTWTRGRFQCTLPRALTPTEVTSMKASVEETHY</sequence>
<accession>A0A7U2EYD9</accession>
<dbReference type="OrthoDB" id="4620575at2759"/>
<keyword evidence="2" id="KW-1185">Reference proteome</keyword>
<protein>
    <recommendedName>
        <fullName evidence="3">RRM domain-containing protein</fullName>
    </recommendedName>
</protein>